<feature type="domain" description="Phosphoribosyltransferase" evidence="2">
    <location>
        <begin position="177"/>
        <end position="231"/>
    </location>
</feature>
<dbReference type="EMBL" id="AAYA01000005">
    <property type="protein sequence ID" value="EBA08501.1"/>
    <property type="molecule type" value="Genomic_DNA"/>
</dbReference>
<evidence type="ECO:0000259" key="3">
    <source>
        <dbReference type="Pfam" id="PF18912"/>
    </source>
</evidence>
<proteinExistence type="inferred from homology"/>
<dbReference type="InterPro" id="IPR029057">
    <property type="entry name" value="PRTase-like"/>
</dbReference>
<dbReference type="InterPro" id="IPR000836">
    <property type="entry name" value="PRTase_dom"/>
</dbReference>
<dbReference type="InterPro" id="IPR051910">
    <property type="entry name" value="ComF/GntX_DNA_util-trans"/>
</dbReference>
<dbReference type="PANTHER" id="PTHR47505:SF1">
    <property type="entry name" value="DNA UTILIZATION PROTEIN YHGH"/>
    <property type="match status" value="1"/>
</dbReference>
<dbReference type="SUPFAM" id="SSF53271">
    <property type="entry name" value="PRTase-like"/>
    <property type="match status" value="1"/>
</dbReference>
<dbReference type="Pfam" id="PF00156">
    <property type="entry name" value="Pribosyltran"/>
    <property type="match status" value="1"/>
</dbReference>
<dbReference type="Proteomes" id="UP000005713">
    <property type="component" value="Unassembled WGS sequence"/>
</dbReference>
<evidence type="ECO:0000313" key="4">
    <source>
        <dbReference type="EMBL" id="EBA08501.1"/>
    </source>
</evidence>
<evidence type="ECO:0000259" key="2">
    <source>
        <dbReference type="Pfam" id="PF00156"/>
    </source>
</evidence>
<comment type="similarity">
    <text evidence="1">Belongs to the ComF/GntX family.</text>
</comment>
<comment type="caution">
    <text evidence="4">The sequence shown here is derived from an EMBL/GenBank/DDBJ whole genome shotgun (WGS) entry which is preliminary data.</text>
</comment>
<organism evidence="4 5">
    <name type="scientific">Sagittula stellata (strain ATCC 700073 / DSM 11524 / E-37)</name>
    <dbReference type="NCBI Taxonomy" id="388399"/>
    <lineage>
        <taxon>Bacteria</taxon>
        <taxon>Pseudomonadati</taxon>
        <taxon>Pseudomonadota</taxon>
        <taxon>Alphaproteobacteria</taxon>
        <taxon>Rhodobacterales</taxon>
        <taxon>Roseobacteraceae</taxon>
        <taxon>Sagittula</taxon>
    </lineage>
</organism>
<dbReference type="AlphaFoldDB" id="A3K2U2"/>
<name>A3K2U2_SAGS3</name>
<keyword evidence="5" id="KW-1185">Reference proteome</keyword>
<gene>
    <name evidence="4" type="ORF">SSE37_16853</name>
</gene>
<accession>A3K2U2</accession>
<dbReference type="eggNOG" id="COG1040">
    <property type="taxonomic scope" value="Bacteria"/>
</dbReference>
<dbReference type="RefSeq" id="WP_005858415.1">
    <property type="nucleotide sequence ID" value="NZ_AAYA01000005.1"/>
</dbReference>
<evidence type="ECO:0000313" key="5">
    <source>
        <dbReference type="Proteomes" id="UP000005713"/>
    </source>
</evidence>
<dbReference type="PANTHER" id="PTHR47505">
    <property type="entry name" value="DNA UTILIZATION PROTEIN YHGH"/>
    <property type="match status" value="1"/>
</dbReference>
<protein>
    <submittedName>
        <fullName evidence="4">Competence protein F</fullName>
    </submittedName>
</protein>
<dbReference type="OrthoDB" id="9779910at2"/>
<evidence type="ECO:0000256" key="1">
    <source>
        <dbReference type="ARBA" id="ARBA00008007"/>
    </source>
</evidence>
<dbReference type="CDD" id="cd06223">
    <property type="entry name" value="PRTases_typeI"/>
    <property type="match status" value="1"/>
</dbReference>
<dbReference type="InterPro" id="IPR044005">
    <property type="entry name" value="DZR_2"/>
</dbReference>
<feature type="domain" description="Double zinc ribbon" evidence="3">
    <location>
        <begin position="4"/>
        <end position="63"/>
    </location>
</feature>
<reference evidence="4 5" key="1">
    <citation type="submission" date="2006-06" db="EMBL/GenBank/DDBJ databases">
        <authorList>
            <person name="Moran M.A."/>
            <person name="Ferriera S."/>
            <person name="Johnson J."/>
            <person name="Kravitz S."/>
            <person name="Beeson K."/>
            <person name="Sutton G."/>
            <person name="Rogers Y.-H."/>
            <person name="Friedman R."/>
            <person name="Frazier M."/>
            <person name="Venter J.C."/>
        </authorList>
    </citation>
    <scope>NUCLEOTIDE SEQUENCE [LARGE SCALE GENOMIC DNA]</scope>
    <source>
        <strain evidence="4 5">E-37</strain>
    </source>
</reference>
<dbReference type="Pfam" id="PF18912">
    <property type="entry name" value="DZR_2"/>
    <property type="match status" value="1"/>
</dbReference>
<sequence>MQTLVQLVYPPRCLSCGGLVETDFGLCGACWRETRFITGLACDVCGAPLPGESGTVEHCDDCLTLARPWVGGRAALVYADVGRRLVLALKHGDRQDIAAPAAEWMARVSRDMVTPGTLAVPVPLHLNRHLARRYNQSALLARSLARTLGIDWCPDALERRQATPLLDGKTRAQRFEVLSGRIAARAGRAGLMAGRRVLLVDDVMTTGATLAACAEACLSAGAQQVCVSVLARVVKDP</sequence>
<dbReference type="Gene3D" id="3.40.50.2020">
    <property type="match status" value="1"/>
</dbReference>